<keyword evidence="11" id="KW-1185">Reference proteome</keyword>
<dbReference type="AlphaFoldDB" id="A0A1G7APD5"/>
<evidence type="ECO:0000313" key="10">
    <source>
        <dbReference type="EMBL" id="SDE15746.1"/>
    </source>
</evidence>
<dbReference type="PANTHER" id="PTHR32309">
    <property type="entry name" value="TYROSINE-PROTEIN KINASE"/>
    <property type="match status" value="1"/>
</dbReference>
<evidence type="ECO:0000256" key="4">
    <source>
        <dbReference type="ARBA" id="ARBA00022692"/>
    </source>
</evidence>
<feature type="region of interest" description="Disordered" evidence="7">
    <location>
        <begin position="423"/>
        <end position="453"/>
    </location>
</feature>
<dbReference type="EMBL" id="FNAB01000011">
    <property type="protein sequence ID" value="SDE15746.1"/>
    <property type="molecule type" value="Genomic_DNA"/>
</dbReference>
<dbReference type="Pfam" id="PF02706">
    <property type="entry name" value="Wzz"/>
    <property type="match status" value="1"/>
</dbReference>
<dbReference type="STRING" id="168276.SAMN05444580_11132"/>
<keyword evidence="3" id="KW-1003">Cell membrane</keyword>
<keyword evidence="5 8" id="KW-1133">Transmembrane helix</keyword>
<protein>
    <submittedName>
        <fullName evidence="10">Capsular polysaccharide biosynthesis protein</fullName>
    </submittedName>
</protein>
<keyword evidence="4 8" id="KW-0812">Transmembrane</keyword>
<organism evidence="10 11">
    <name type="scientific">Rhodococcus tukisamuensis</name>
    <dbReference type="NCBI Taxonomy" id="168276"/>
    <lineage>
        <taxon>Bacteria</taxon>
        <taxon>Bacillati</taxon>
        <taxon>Actinomycetota</taxon>
        <taxon>Actinomycetes</taxon>
        <taxon>Mycobacteriales</taxon>
        <taxon>Nocardiaceae</taxon>
        <taxon>Rhodococcus</taxon>
    </lineage>
</organism>
<dbReference type="Gene3D" id="3.40.50.300">
    <property type="entry name" value="P-loop containing nucleotide triphosphate hydrolases"/>
    <property type="match status" value="1"/>
</dbReference>
<dbReference type="InterPro" id="IPR050445">
    <property type="entry name" value="Bact_polysacc_biosynth/exp"/>
</dbReference>
<feature type="compositionally biased region" description="Basic and acidic residues" evidence="7">
    <location>
        <begin position="443"/>
        <end position="453"/>
    </location>
</feature>
<comment type="similarity">
    <text evidence="2">Belongs to the CpsC/CapA family.</text>
</comment>
<feature type="transmembrane region" description="Helical" evidence="8">
    <location>
        <begin position="173"/>
        <end position="193"/>
    </location>
</feature>
<evidence type="ECO:0000256" key="7">
    <source>
        <dbReference type="SAM" id="MobiDB-lite"/>
    </source>
</evidence>
<dbReference type="InterPro" id="IPR003856">
    <property type="entry name" value="LPS_length_determ_N"/>
</dbReference>
<name>A0A1G7APD5_9NOCA</name>
<dbReference type="GO" id="GO:0005886">
    <property type="term" value="C:plasma membrane"/>
    <property type="evidence" value="ECO:0007669"/>
    <property type="project" value="UniProtKB-SubCell"/>
</dbReference>
<dbReference type="Proteomes" id="UP000199417">
    <property type="component" value="Unassembled WGS sequence"/>
</dbReference>
<dbReference type="PANTHER" id="PTHR32309:SF31">
    <property type="entry name" value="CAPSULAR EXOPOLYSACCHARIDE FAMILY"/>
    <property type="match status" value="1"/>
</dbReference>
<keyword evidence="6 8" id="KW-0472">Membrane</keyword>
<sequence length="453" mass="47572">MNVRTFLAAVRLHWKLFLTVLLACVVVGVGGALLAPGKYASTTQLLVSIQGSATATAYENDQVVWGRVNSYVELLTTEAVNQRVVDKLGLSQSARELADNVSATIVPPRTTVIDLAVADASPDQARLLANTLAGEFIAYTGALETPTGMDGQKVHTTVVTSASTPHRRLPGPLTFGALGALVGLVLGAVAVWVRSRMDPVVRTAERAAAVSGLPVLGSVSSAQVADAESLDGYRRLRTRLLSGWSGEVADPALVWVVTCAAAETSTVRLASNLGSALASSGGRVIIVDTDPTGEIGDWEVESHPGLFDVLAGSASVDQAIRSRFDRLPDVLAAGFWEGDPADRLATSTMRTLVHRLRTDYTHVVIAAPPVLSTVAASTVSEYADGVLLVVVLGATRRRDLVRAAEDLRMTGAPVAGIVICTEQGEAPEPDVESTGRSGPDVADETRPWVISDR</sequence>
<evidence type="ECO:0000256" key="6">
    <source>
        <dbReference type="ARBA" id="ARBA00023136"/>
    </source>
</evidence>
<feature type="domain" description="Polysaccharide chain length determinant N-terminal" evidence="9">
    <location>
        <begin position="4"/>
        <end position="88"/>
    </location>
</feature>
<accession>A0A1G7APD5</accession>
<evidence type="ECO:0000256" key="8">
    <source>
        <dbReference type="SAM" id="Phobius"/>
    </source>
</evidence>
<dbReference type="SUPFAM" id="SSF52540">
    <property type="entry name" value="P-loop containing nucleoside triphosphate hydrolases"/>
    <property type="match status" value="1"/>
</dbReference>
<comment type="subcellular location">
    <subcellularLocation>
        <location evidence="1">Cell membrane</location>
        <topology evidence="1">Multi-pass membrane protein</topology>
    </subcellularLocation>
</comment>
<evidence type="ECO:0000259" key="9">
    <source>
        <dbReference type="Pfam" id="PF02706"/>
    </source>
</evidence>
<dbReference type="RefSeq" id="WP_083577374.1">
    <property type="nucleotide sequence ID" value="NZ_FNAB01000011.1"/>
</dbReference>
<evidence type="ECO:0000313" key="11">
    <source>
        <dbReference type="Proteomes" id="UP000199417"/>
    </source>
</evidence>
<proteinExistence type="inferred from homology"/>
<gene>
    <name evidence="10" type="ORF">SAMN05444580_11132</name>
</gene>
<reference evidence="10 11" key="1">
    <citation type="submission" date="2016-10" db="EMBL/GenBank/DDBJ databases">
        <authorList>
            <person name="de Groot N.N."/>
        </authorList>
    </citation>
    <scope>NUCLEOTIDE SEQUENCE [LARGE SCALE GENOMIC DNA]</scope>
    <source>
        <strain evidence="10 11">JCM 11308</strain>
    </source>
</reference>
<evidence type="ECO:0000256" key="1">
    <source>
        <dbReference type="ARBA" id="ARBA00004651"/>
    </source>
</evidence>
<evidence type="ECO:0000256" key="2">
    <source>
        <dbReference type="ARBA" id="ARBA00006683"/>
    </source>
</evidence>
<evidence type="ECO:0000256" key="5">
    <source>
        <dbReference type="ARBA" id="ARBA00022989"/>
    </source>
</evidence>
<evidence type="ECO:0000256" key="3">
    <source>
        <dbReference type="ARBA" id="ARBA00022475"/>
    </source>
</evidence>
<dbReference type="InterPro" id="IPR027417">
    <property type="entry name" value="P-loop_NTPase"/>
</dbReference>